<dbReference type="Gene3D" id="3.90.1310.10">
    <property type="entry name" value="Penicillin-binding protein 2a (Domain 2)"/>
    <property type="match status" value="1"/>
</dbReference>
<dbReference type="InterPro" id="IPR001460">
    <property type="entry name" value="PCN-bd_Tpept"/>
</dbReference>
<dbReference type="Pfam" id="PF03717">
    <property type="entry name" value="PBP_dimer"/>
    <property type="match status" value="1"/>
</dbReference>
<dbReference type="InterPro" id="IPR036138">
    <property type="entry name" value="PBP_dimer_sf"/>
</dbReference>
<protein>
    <submittedName>
        <fullName evidence="7">Cell division protein FtsI (Penicillin-binding protein 3)</fullName>
    </submittedName>
</protein>
<dbReference type="SUPFAM" id="SSF56601">
    <property type="entry name" value="beta-lactamase/transpeptidase-like"/>
    <property type="match status" value="1"/>
</dbReference>
<dbReference type="Proteomes" id="UP000190857">
    <property type="component" value="Unassembled WGS sequence"/>
</dbReference>
<dbReference type="EMBL" id="FUZP01000001">
    <property type="protein sequence ID" value="SKC52923.1"/>
    <property type="molecule type" value="Genomic_DNA"/>
</dbReference>
<gene>
    <name evidence="7" type="ORF">SAMN06309945_1717</name>
</gene>
<reference evidence="7 8" key="1">
    <citation type="submission" date="2017-02" db="EMBL/GenBank/DDBJ databases">
        <authorList>
            <person name="Peterson S.W."/>
        </authorList>
    </citation>
    <scope>NUCLEOTIDE SEQUENCE [LARGE SCALE GENOMIC DNA]</scope>
    <source>
        <strain evidence="7 8">VKM Ac-2059</strain>
    </source>
</reference>
<evidence type="ECO:0000259" key="5">
    <source>
        <dbReference type="Pfam" id="PF00905"/>
    </source>
</evidence>
<keyword evidence="3 4" id="KW-0472">Membrane</keyword>
<dbReference type="AlphaFoldDB" id="A0A1T5JNW5"/>
<dbReference type="GO" id="GO:0051301">
    <property type="term" value="P:cell division"/>
    <property type="evidence" value="ECO:0007669"/>
    <property type="project" value="UniProtKB-KW"/>
</dbReference>
<dbReference type="InterPro" id="IPR005311">
    <property type="entry name" value="PBP_dimer"/>
</dbReference>
<keyword evidence="8" id="KW-1185">Reference proteome</keyword>
<evidence type="ECO:0000256" key="3">
    <source>
        <dbReference type="ARBA" id="ARBA00023136"/>
    </source>
</evidence>
<keyword evidence="7" id="KW-0132">Cell division</keyword>
<name>A0A1T5JNW5_9MICO</name>
<evidence type="ECO:0000259" key="6">
    <source>
        <dbReference type="Pfam" id="PF03717"/>
    </source>
</evidence>
<feature type="transmembrane region" description="Helical" evidence="4">
    <location>
        <begin position="12"/>
        <end position="31"/>
    </location>
</feature>
<proteinExistence type="inferred from homology"/>
<dbReference type="PANTHER" id="PTHR30627">
    <property type="entry name" value="PEPTIDOGLYCAN D,D-TRANSPEPTIDASE"/>
    <property type="match status" value="1"/>
</dbReference>
<dbReference type="Gene3D" id="3.30.450.330">
    <property type="match status" value="1"/>
</dbReference>
<dbReference type="STRING" id="123320.SAMN06309945_1717"/>
<comment type="similarity">
    <text evidence="2">Belongs to the transpeptidase family.</text>
</comment>
<dbReference type="SUPFAM" id="SSF56519">
    <property type="entry name" value="Penicillin binding protein dimerisation domain"/>
    <property type="match status" value="1"/>
</dbReference>
<dbReference type="GO" id="GO:0008658">
    <property type="term" value="F:penicillin binding"/>
    <property type="evidence" value="ECO:0007669"/>
    <property type="project" value="InterPro"/>
</dbReference>
<dbReference type="RefSeq" id="WP_079727694.1">
    <property type="nucleotide sequence ID" value="NZ_FUZP01000001.1"/>
</dbReference>
<organism evidence="7 8">
    <name type="scientific">Okibacterium fritillariae</name>
    <dbReference type="NCBI Taxonomy" id="123320"/>
    <lineage>
        <taxon>Bacteria</taxon>
        <taxon>Bacillati</taxon>
        <taxon>Actinomycetota</taxon>
        <taxon>Actinomycetes</taxon>
        <taxon>Micrococcales</taxon>
        <taxon>Microbacteriaceae</taxon>
        <taxon>Okibacterium</taxon>
    </lineage>
</organism>
<comment type="subcellular location">
    <subcellularLocation>
        <location evidence="1">Membrane</location>
    </subcellularLocation>
</comment>
<evidence type="ECO:0000313" key="7">
    <source>
        <dbReference type="EMBL" id="SKC52923.1"/>
    </source>
</evidence>
<dbReference type="PANTHER" id="PTHR30627:SF1">
    <property type="entry name" value="PEPTIDOGLYCAN D,D-TRANSPEPTIDASE FTSI"/>
    <property type="match status" value="1"/>
</dbReference>
<keyword evidence="7" id="KW-0131">Cell cycle</keyword>
<evidence type="ECO:0000313" key="8">
    <source>
        <dbReference type="Proteomes" id="UP000190857"/>
    </source>
</evidence>
<evidence type="ECO:0000256" key="2">
    <source>
        <dbReference type="ARBA" id="ARBA00007171"/>
    </source>
</evidence>
<feature type="domain" description="Penicillin-binding protein transpeptidase" evidence="5">
    <location>
        <begin position="262"/>
        <end position="568"/>
    </location>
</feature>
<dbReference type="InterPro" id="IPR050515">
    <property type="entry name" value="Beta-lactam/transpept"/>
</dbReference>
<keyword evidence="4" id="KW-1133">Transmembrane helix</keyword>
<sequence>MASHTVSTKRRIVFAVAAVIVVVAVFVVRLVDIQLVRADALVSDSLTKTTANGTIYAPRGEILDTNGNVLASTVALFDITTSPRDVKEFDRTIDGKKQEVTVEQALTEVGAITGQSAADLQKIIDDALAADSGSNYALLIKSQSADKYQKIRDLNIPWIYTEQNPGRTYPNGSVAGNIVGFVGSDQKGLAGVELQQNACLTGENGTQSYQRSKDGVALPGTTEVTTAAKEGGNVKLTIDSDLNWYMQQLVASQVAATGATYGSIMVTEVKTGKIRALAEWPSVDPNDINATAPEDRGSKAFTAPFEPGSIFKPLTAASLIDAGLATPTSQVLAEYRYKPENGASIKDALPHDPERLTLTGVLQQSSNTGLSKLGEKMSAQDRYNYLEKFGIGDASAIGFPGEDSGILHPWEKWDNQTDYVTMFGQGVAVTAIQMANAYQAIANGGVELPMQLVEGCEYSDGTTTEVPAASQGKRVISEEASKEVLGMMETVVTNGFLAKDLTMPGYRVAAKSGTAEQSDGAGKLKKTYVASMAGTVPAEDPQYVITVHLKDPLTLMSSAAAAPVFKQAVTQVIKRYGIPPSTGTPANYPGEY</sequence>
<dbReference type="Pfam" id="PF00905">
    <property type="entry name" value="Transpeptidase"/>
    <property type="match status" value="1"/>
</dbReference>
<dbReference type="GO" id="GO:0071555">
    <property type="term" value="P:cell wall organization"/>
    <property type="evidence" value="ECO:0007669"/>
    <property type="project" value="TreeGrafter"/>
</dbReference>
<dbReference type="Gene3D" id="3.40.710.10">
    <property type="entry name" value="DD-peptidase/beta-lactamase superfamily"/>
    <property type="match status" value="1"/>
</dbReference>
<dbReference type="InterPro" id="IPR012338">
    <property type="entry name" value="Beta-lactam/transpept-like"/>
</dbReference>
<evidence type="ECO:0000256" key="1">
    <source>
        <dbReference type="ARBA" id="ARBA00004370"/>
    </source>
</evidence>
<dbReference type="OrthoDB" id="9789078at2"/>
<keyword evidence="4" id="KW-0812">Transmembrane</keyword>
<dbReference type="GO" id="GO:0005886">
    <property type="term" value="C:plasma membrane"/>
    <property type="evidence" value="ECO:0007669"/>
    <property type="project" value="TreeGrafter"/>
</dbReference>
<evidence type="ECO:0000256" key="4">
    <source>
        <dbReference type="SAM" id="Phobius"/>
    </source>
</evidence>
<feature type="domain" description="Penicillin-binding protein dimerisation" evidence="6">
    <location>
        <begin position="55"/>
        <end position="217"/>
    </location>
</feature>
<accession>A0A1T5JNW5</accession>